<evidence type="ECO:0008006" key="3">
    <source>
        <dbReference type="Google" id="ProtNLM"/>
    </source>
</evidence>
<dbReference type="Gene3D" id="1.10.150.20">
    <property type="entry name" value="5' to 3' exonuclease, C-terminal subdomain"/>
    <property type="match status" value="1"/>
</dbReference>
<dbReference type="SUPFAM" id="SSF47789">
    <property type="entry name" value="C-terminal domain of RNA polymerase alpha subunit"/>
    <property type="match status" value="1"/>
</dbReference>
<proteinExistence type="predicted"/>
<protein>
    <recommendedName>
        <fullName evidence="3">RNA polymerase alpha subunit C-terminal domain-containing protein</fullName>
    </recommendedName>
</protein>
<dbReference type="AlphaFoldDB" id="A0A317F1Y4"/>
<evidence type="ECO:0000313" key="2">
    <source>
        <dbReference type="Proteomes" id="UP000245391"/>
    </source>
</evidence>
<dbReference type="Proteomes" id="UP000245391">
    <property type="component" value="Unassembled WGS sequence"/>
</dbReference>
<evidence type="ECO:0000313" key="1">
    <source>
        <dbReference type="EMBL" id="PWS32652.1"/>
    </source>
</evidence>
<dbReference type="RefSeq" id="WP_109928824.1">
    <property type="nucleotide sequence ID" value="NZ_QGNY01000002.1"/>
</dbReference>
<organism evidence="1 2">
    <name type="scientific">Pedobacter paludis</name>
    <dbReference type="NCBI Taxonomy" id="2203212"/>
    <lineage>
        <taxon>Bacteria</taxon>
        <taxon>Pseudomonadati</taxon>
        <taxon>Bacteroidota</taxon>
        <taxon>Sphingobacteriia</taxon>
        <taxon>Sphingobacteriales</taxon>
        <taxon>Sphingobacteriaceae</taxon>
        <taxon>Pedobacter</taxon>
    </lineage>
</organism>
<sequence length="71" mass="8438">MKELIDKQILQLDLSESLKTIFRENGFIFLRELLDREPEELMDISGLTIKDIFEYKKFLIENSLQGQQKGF</sequence>
<comment type="caution">
    <text evidence="1">The sequence shown here is derived from an EMBL/GenBank/DDBJ whole genome shotgun (WGS) entry which is preliminary data.</text>
</comment>
<keyword evidence="2" id="KW-1185">Reference proteome</keyword>
<dbReference type="EMBL" id="QGNY01000002">
    <property type="protein sequence ID" value="PWS32652.1"/>
    <property type="molecule type" value="Genomic_DNA"/>
</dbReference>
<dbReference type="OrthoDB" id="9884447at2"/>
<name>A0A317F1Y4_9SPHI</name>
<accession>A0A317F1Y4</accession>
<reference evidence="2" key="1">
    <citation type="submission" date="2018-05" db="EMBL/GenBank/DDBJ databases">
        <title>Pedobacter paludis sp. nov., isolated from wetland soil.</title>
        <authorList>
            <person name="Zhang Y."/>
        </authorList>
    </citation>
    <scope>NUCLEOTIDE SEQUENCE [LARGE SCALE GENOMIC DNA]</scope>
    <source>
        <strain evidence="2">R-8</strain>
    </source>
</reference>
<gene>
    <name evidence="1" type="ORF">DF947_06155</name>
</gene>